<dbReference type="AlphaFoldDB" id="A0AAN8WN61"/>
<feature type="non-terminal residue" evidence="2">
    <location>
        <position position="85"/>
    </location>
</feature>
<name>A0AAN8WN61_HALRR</name>
<sequence>MQDQQQGKQRKDQQKGGHSYAASMRYYDSCRSSRRKNSSGSVPEGAVVSSLSSVGAVAGSQRDGQQVLYFPATTRMDFHQMGCET</sequence>
<evidence type="ECO:0000313" key="2">
    <source>
        <dbReference type="EMBL" id="KAK7069192.1"/>
    </source>
</evidence>
<evidence type="ECO:0000256" key="1">
    <source>
        <dbReference type="SAM" id="MobiDB-lite"/>
    </source>
</evidence>
<reference evidence="2 3" key="1">
    <citation type="submission" date="2023-11" db="EMBL/GenBank/DDBJ databases">
        <title>Halocaridina rubra genome assembly.</title>
        <authorList>
            <person name="Smith C."/>
        </authorList>
    </citation>
    <scope>NUCLEOTIDE SEQUENCE [LARGE SCALE GENOMIC DNA]</scope>
    <source>
        <strain evidence="2">EP-1</strain>
        <tissue evidence="2">Whole</tissue>
    </source>
</reference>
<dbReference type="EMBL" id="JAXCGZ010017002">
    <property type="protein sequence ID" value="KAK7069192.1"/>
    <property type="molecule type" value="Genomic_DNA"/>
</dbReference>
<feature type="compositionally biased region" description="Low complexity" evidence="1">
    <location>
        <begin position="45"/>
        <end position="60"/>
    </location>
</feature>
<gene>
    <name evidence="2" type="ORF">SK128_023782</name>
</gene>
<organism evidence="2 3">
    <name type="scientific">Halocaridina rubra</name>
    <name type="common">Hawaiian red shrimp</name>
    <dbReference type="NCBI Taxonomy" id="373956"/>
    <lineage>
        <taxon>Eukaryota</taxon>
        <taxon>Metazoa</taxon>
        <taxon>Ecdysozoa</taxon>
        <taxon>Arthropoda</taxon>
        <taxon>Crustacea</taxon>
        <taxon>Multicrustacea</taxon>
        <taxon>Malacostraca</taxon>
        <taxon>Eumalacostraca</taxon>
        <taxon>Eucarida</taxon>
        <taxon>Decapoda</taxon>
        <taxon>Pleocyemata</taxon>
        <taxon>Caridea</taxon>
        <taxon>Atyoidea</taxon>
        <taxon>Atyidae</taxon>
        <taxon>Halocaridina</taxon>
    </lineage>
</organism>
<keyword evidence="3" id="KW-1185">Reference proteome</keyword>
<protein>
    <submittedName>
        <fullName evidence="2">Uncharacterized protein</fullName>
    </submittedName>
</protein>
<accession>A0AAN8WN61</accession>
<dbReference type="Proteomes" id="UP001381693">
    <property type="component" value="Unassembled WGS sequence"/>
</dbReference>
<proteinExistence type="predicted"/>
<evidence type="ECO:0000313" key="3">
    <source>
        <dbReference type="Proteomes" id="UP001381693"/>
    </source>
</evidence>
<comment type="caution">
    <text evidence="2">The sequence shown here is derived from an EMBL/GenBank/DDBJ whole genome shotgun (WGS) entry which is preliminary data.</text>
</comment>
<feature type="region of interest" description="Disordered" evidence="1">
    <location>
        <begin position="1"/>
        <end position="65"/>
    </location>
</feature>